<dbReference type="Gene3D" id="2.130.10.10">
    <property type="entry name" value="YVTN repeat-like/Quinoprotein amine dehydrogenase"/>
    <property type="match status" value="2"/>
</dbReference>
<dbReference type="InterPro" id="IPR052025">
    <property type="entry name" value="Xyloglucanase_GH74"/>
</dbReference>
<dbReference type="AlphaFoldDB" id="A0A7D9D273"/>
<name>A0A7D9D273_9GAMM</name>
<evidence type="ECO:0000313" key="1">
    <source>
        <dbReference type="EMBL" id="VUX56031.1"/>
    </source>
</evidence>
<accession>A0A7D9D273</accession>
<protein>
    <submittedName>
        <fullName evidence="1">Glycosyl hydrolase, BNR repeat-containing protein</fullName>
    </submittedName>
</protein>
<dbReference type="GO" id="GO:0016787">
    <property type="term" value="F:hydrolase activity"/>
    <property type="evidence" value="ECO:0007669"/>
    <property type="project" value="UniProtKB-KW"/>
</dbReference>
<keyword evidence="1" id="KW-0378">Hydrolase</keyword>
<dbReference type="SUPFAM" id="SSF110296">
    <property type="entry name" value="Oligoxyloglucan reducing end-specific cellobiohydrolase"/>
    <property type="match status" value="1"/>
</dbReference>
<gene>
    <name evidence="1" type="ORF">JTBM06_V1_240001</name>
</gene>
<reference evidence="1" key="1">
    <citation type="submission" date="2019-07" db="EMBL/GenBank/DDBJ databases">
        <authorList>
            <person name="Weber M."/>
            <person name="Kostadinov I."/>
            <person name="Kostadinov D I."/>
        </authorList>
    </citation>
    <scope>NUCLEOTIDE SEQUENCE</scope>
    <source>
        <strain evidence="1">Gfbio:sag-sample-m06:053724c1-46a9-4a36-b237-ea2bf867836b</strain>
    </source>
</reference>
<dbReference type="GO" id="GO:0010411">
    <property type="term" value="P:xyloglucan metabolic process"/>
    <property type="evidence" value="ECO:0007669"/>
    <property type="project" value="TreeGrafter"/>
</dbReference>
<dbReference type="PANTHER" id="PTHR43739:SF5">
    <property type="entry name" value="EXO-ALPHA-SIALIDASE"/>
    <property type="match status" value="1"/>
</dbReference>
<dbReference type="PANTHER" id="PTHR43739">
    <property type="entry name" value="XYLOGLUCANASE (EUROFUNG)"/>
    <property type="match status" value="1"/>
</dbReference>
<dbReference type="InterPro" id="IPR015943">
    <property type="entry name" value="WD40/YVTN_repeat-like_dom_sf"/>
</dbReference>
<organism evidence="1">
    <name type="scientific">uncultured Woeseiaceae bacterium</name>
    <dbReference type="NCBI Taxonomy" id="1983305"/>
    <lineage>
        <taxon>Bacteria</taxon>
        <taxon>Pseudomonadati</taxon>
        <taxon>Pseudomonadota</taxon>
        <taxon>Gammaproteobacteria</taxon>
        <taxon>Woeseiales</taxon>
        <taxon>Woeseiaceae</taxon>
        <taxon>environmental samples</taxon>
    </lineage>
</organism>
<dbReference type="CDD" id="cd15482">
    <property type="entry name" value="Sialidase_non-viral"/>
    <property type="match status" value="1"/>
</dbReference>
<sequence>MHLIADPSDPERVYVASEYLMMSADGGKTFDPVDTGFGDHHDLWIDPNDSSRLIEGNDHGALISFDRGDHWTHADTQPTSQMYTLSVDNRFPFFMYGSQQDWGSMAVSSRPKGSRLGWSDEYETARSEAGHTALDPDNPDVLFVSDHHWMYKHDRKTGYDQFISPSEELYYGWGTADMRYRFYWTFPVIWSKHSGALYTGSQYVHKSTDEGDSWQVISPDLSAAEPETMELTPLYGRDTSSNGPYWGPLTRDSNGDNWNATIYTIAESPLRGGLIWTGSDDGLVYVTRDGGENWKNVTPINLPRRTLISRIDVSHHNEGTAYVAATRFKVDDFGIYVYKTDDFGETWTEITNGIEEQDFIRVVREDPGRAGVLYAGSETGVYVSMDDGANWQRIQGNLPHVPVYDMQVAQGDLAIATHGRGFWVLDDVSVFQQMTEETMSQTHLYEPRVVYRDHRAGRGTPPLATPAPYGVFVNYNLAEDADNVRIRFSDSSGKLIREFSDLDTKAGLNRLIWEDMRYPGADEMENHPTRSNRNIGPYALPGTYQVELVVDGKSYEQAVELRKDPRSIATDEELVRQFEFVSEVRDTISSANQTILEIRRIREEVLGVAAADSQLAERAADINDWLYRLEDVLIQYDAEFRMEYHAKATKLDDKLYNLAGHALRGDARPTTAQEALFVEHLATYQEILSGLGELISGDLATFRALAEEPGDTDVPN</sequence>
<dbReference type="EMBL" id="LR633967">
    <property type="protein sequence ID" value="VUX56031.1"/>
    <property type="molecule type" value="Genomic_DNA"/>
</dbReference>
<proteinExistence type="predicted"/>